<dbReference type="RefSeq" id="XP_009230049.1">
    <property type="nucleotide sequence ID" value="XM_009231785.1"/>
</dbReference>
<evidence type="ECO:0000313" key="3">
    <source>
        <dbReference type="EnsemblFungi" id="EJT68565"/>
    </source>
</evidence>
<reference evidence="2" key="2">
    <citation type="submission" date="2010-07" db="EMBL/GenBank/DDBJ databases">
        <authorList>
            <consortium name="The Broad Institute Genome Sequencing Platform"/>
            <consortium name="Broad Institute Genome Sequencing Center for Infectious Disease"/>
            <person name="Ma L.-J."/>
            <person name="Dead R."/>
            <person name="Young S."/>
            <person name="Zeng Q."/>
            <person name="Koehrsen M."/>
            <person name="Alvarado L."/>
            <person name="Berlin A."/>
            <person name="Chapman S.B."/>
            <person name="Chen Z."/>
            <person name="Freedman E."/>
            <person name="Gellesch M."/>
            <person name="Goldberg J."/>
            <person name="Griggs A."/>
            <person name="Gujja S."/>
            <person name="Heilman E.R."/>
            <person name="Heiman D."/>
            <person name="Hepburn T."/>
            <person name="Howarth C."/>
            <person name="Jen D."/>
            <person name="Larson L."/>
            <person name="Mehta T."/>
            <person name="Neiman D."/>
            <person name="Pearson M."/>
            <person name="Roberts A."/>
            <person name="Saif S."/>
            <person name="Shea T."/>
            <person name="Shenoy N."/>
            <person name="Sisk P."/>
            <person name="Stolte C."/>
            <person name="Sykes S."/>
            <person name="Walk T."/>
            <person name="White J."/>
            <person name="Yandava C."/>
            <person name="Haas B."/>
            <person name="Nusbaum C."/>
            <person name="Birren B."/>
        </authorList>
    </citation>
    <scope>NUCLEOTIDE SEQUENCE</scope>
    <source>
        <strain evidence="2">R3-111a-1</strain>
    </source>
</reference>
<evidence type="ECO:0000256" key="1">
    <source>
        <dbReference type="SAM" id="MobiDB-lite"/>
    </source>
</evidence>
<accession>J3PK17</accession>
<dbReference type="EnsemblFungi" id="EJT68565">
    <property type="protein sequence ID" value="EJT68565"/>
    <property type="gene ID" value="GGTG_13863"/>
</dbReference>
<evidence type="ECO:0000313" key="4">
    <source>
        <dbReference type="Proteomes" id="UP000006039"/>
    </source>
</evidence>
<dbReference type="HOGENOM" id="CLU_2291891_0_0_1"/>
<reference evidence="2" key="3">
    <citation type="submission" date="2010-09" db="EMBL/GenBank/DDBJ databases">
        <title>Annotation of Gaeumannomyces graminis var. tritici R3-111a-1.</title>
        <authorList>
            <consortium name="The Broad Institute Genome Sequencing Platform"/>
            <person name="Ma L.-J."/>
            <person name="Dead R."/>
            <person name="Young S.K."/>
            <person name="Zeng Q."/>
            <person name="Gargeya S."/>
            <person name="Fitzgerald M."/>
            <person name="Haas B."/>
            <person name="Abouelleil A."/>
            <person name="Alvarado L."/>
            <person name="Arachchi H.M."/>
            <person name="Berlin A."/>
            <person name="Brown A."/>
            <person name="Chapman S.B."/>
            <person name="Chen Z."/>
            <person name="Dunbar C."/>
            <person name="Freedman E."/>
            <person name="Gearin G."/>
            <person name="Gellesch M."/>
            <person name="Goldberg J."/>
            <person name="Griggs A."/>
            <person name="Gujja S."/>
            <person name="Heiman D."/>
            <person name="Howarth C."/>
            <person name="Larson L."/>
            <person name="Lui A."/>
            <person name="MacDonald P.J.P."/>
            <person name="Mehta T."/>
            <person name="Montmayeur A."/>
            <person name="Murphy C."/>
            <person name="Neiman D."/>
            <person name="Pearson M."/>
            <person name="Priest M."/>
            <person name="Roberts A."/>
            <person name="Saif S."/>
            <person name="Shea T."/>
            <person name="Shenoy N."/>
            <person name="Sisk P."/>
            <person name="Stolte C."/>
            <person name="Sykes S."/>
            <person name="Yandava C."/>
            <person name="Wortman J."/>
            <person name="Nusbaum C."/>
            <person name="Birren B."/>
        </authorList>
    </citation>
    <scope>NUCLEOTIDE SEQUENCE</scope>
    <source>
        <strain evidence="2">R3-111a-1</strain>
    </source>
</reference>
<feature type="region of interest" description="Disordered" evidence="1">
    <location>
        <begin position="1"/>
        <end position="24"/>
    </location>
</feature>
<sequence>MLWTKDSSLGREKGGAKRRTRDAEEKVVRRLVARAAQRHVLLWTPALCDELPWAVTFAPIPIAPSRVPNRESSVKTPSYVMEWRAPSGLHPFLPHHTACPL</sequence>
<name>J3PK17_GAET3</name>
<dbReference type="AlphaFoldDB" id="J3PK17"/>
<dbReference type="EMBL" id="GL385461">
    <property type="protein sequence ID" value="EJT68565.1"/>
    <property type="molecule type" value="Genomic_DNA"/>
</dbReference>
<keyword evidence="4" id="KW-1185">Reference proteome</keyword>
<organism evidence="2">
    <name type="scientific">Gaeumannomyces tritici (strain R3-111a-1)</name>
    <name type="common">Wheat and barley take-all root rot fungus</name>
    <name type="synonym">Gaeumannomyces graminis var. tritici</name>
    <dbReference type="NCBI Taxonomy" id="644352"/>
    <lineage>
        <taxon>Eukaryota</taxon>
        <taxon>Fungi</taxon>
        <taxon>Dikarya</taxon>
        <taxon>Ascomycota</taxon>
        <taxon>Pezizomycotina</taxon>
        <taxon>Sordariomycetes</taxon>
        <taxon>Sordariomycetidae</taxon>
        <taxon>Magnaporthales</taxon>
        <taxon>Magnaporthaceae</taxon>
        <taxon>Gaeumannomyces</taxon>
    </lineage>
</organism>
<evidence type="ECO:0000313" key="2">
    <source>
        <dbReference type="EMBL" id="EJT68565.1"/>
    </source>
</evidence>
<reference evidence="3" key="5">
    <citation type="submission" date="2018-04" db="UniProtKB">
        <authorList>
            <consortium name="EnsemblFungi"/>
        </authorList>
    </citation>
    <scope>IDENTIFICATION</scope>
    <source>
        <strain evidence="3">R3-111a-1</strain>
    </source>
</reference>
<dbReference type="Proteomes" id="UP000006039">
    <property type="component" value="Unassembled WGS sequence"/>
</dbReference>
<proteinExistence type="predicted"/>
<gene>
    <name evidence="3" type="primary">20354321</name>
    <name evidence="2" type="ORF">GGTG_13863</name>
</gene>
<feature type="compositionally biased region" description="Basic and acidic residues" evidence="1">
    <location>
        <begin position="8"/>
        <end position="24"/>
    </location>
</feature>
<dbReference type="VEuPathDB" id="FungiDB:GGTG_13863"/>
<reference evidence="4" key="1">
    <citation type="submission" date="2010-07" db="EMBL/GenBank/DDBJ databases">
        <title>The genome sequence of Gaeumannomyces graminis var. tritici strain R3-111a-1.</title>
        <authorList>
            <consortium name="The Broad Institute Genome Sequencing Platform"/>
            <person name="Ma L.-J."/>
            <person name="Dead R."/>
            <person name="Young S."/>
            <person name="Zeng Q."/>
            <person name="Koehrsen M."/>
            <person name="Alvarado L."/>
            <person name="Berlin A."/>
            <person name="Chapman S.B."/>
            <person name="Chen Z."/>
            <person name="Freedman E."/>
            <person name="Gellesch M."/>
            <person name="Goldberg J."/>
            <person name="Griggs A."/>
            <person name="Gujja S."/>
            <person name="Heilman E.R."/>
            <person name="Heiman D."/>
            <person name="Hepburn T."/>
            <person name="Howarth C."/>
            <person name="Jen D."/>
            <person name="Larson L."/>
            <person name="Mehta T."/>
            <person name="Neiman D."/>
            <person name="Pearson M."/>
            <person name="Roberts A."/>
            <person name="Saif S."/>
            <person name="Shea T."/>
            <person name="Shenoy N."/>
            <person name="Sisk P."/>
            <person name="Stolte C."/>
            <person name="Sykes S."/>
            <person name="Walk T."/>
            <person name="White J."/>
            <person name="Yandava C."/>
            <person name="Haas B."/>
            <person name="Nusbaum C."/>
            <person name="Birren B."/>
        </authorList>
    </citation>
    <scope>NUCLEOTIDE SEQUENCE [LARGE SCALE GENOMIC DNA]</scope>
    <source>
        <strain evidence="4">R3-111a-1</strain>
    </source>
</reference>
<dbReference type="GeneID" id="20354321"/>
<reference evidence="3" key="4">
    <citation type="journal article" date="2015" name="G3 (Bethesda)">
        <title>Genome sequences of three phytopathogenic species of the Magnaporthaceae family of fungi.</title>
        <authorList>
            <person name="Okagaki L.H."/>
            <person name="Nunes C.C."/>
            <person name="Sailsbery J."/>
            <person name="Clay B."/>
            <person name="Brown D."/>
            <person name="John T."/>
            <person name="Oh Y."/>
            <person name="Young N."/>
            <person name="Fitzgerald M."/>
            <person name="Haas B.J."/>
            <person name="Zeng Q."/>
            <person name="Young S."/>
            <person name="Adiconis X."/>
            <person name="Fan L."/>
            <person name="Levin J.Z."/>
            <person name="Mitchell T.K."/>
            <person name="Okubara P.A."/>
            <person name="Farman M.L."/>
            <person name="Kohn L.M."/>
            <person name="Birren B."/>
            <person name="Ma L.-J."/>
            <person name="Dean R.A."/>
        </authorList>
    </citation>
    <scope>NUCLEOTIDE SEQUENCE</scope>
    <source>
        <strain evidence="3">R3-111a-1</strain>
    </source>
</reference>
<protein>
    <submittedName>
        <fullName evidence="2 3">Uncharacterized protein</fullName>
    </submittedName>
</protein>